<dbReference type="InterPro" id="IPR052179">
    <property type="entry name" value="DD-CPase-like"/>
</dbReference>
<dbReference type="GO" id="GO:0004180">
    <property type="term" value="F:carboxypeptidase activity"/>
    <property type="evidence" value="ECO:0007669"/>
    <property type="project" value="UniProtKB-KW"/>
</dbReference>
<organism evidence="2 3">
    <name type="scientific">Falsibacillus albus</name>
    <dbReference type="NCBI Taxonomy" id="2478915"/>
    <lineage>
        <taxon>Bacteria</taxon>
        <taxon>Bacillati</taxon>
        <taxon>Bacillota</taxon>
        <taxon>Bacilli</taxon>
        <taxon>Bacillales</taxon>
        <taxon>Bacillaceae</taxon>
        <taxon>Falsibacillus</taxon>
    </lineage>
</organism>
<reference evidence="2 3" key="1">
    <citation type="submission" date="2018-10" db="EMBL/GenBank/DDBJ databases">
        <title>Falsibacillus sp. genome draft.</title>
        <authorList>
            <person name="Shi S."/>
        </authorList>
    </citation>
    <scope>NUCLEOTIDE SEQUENCE [LARGE SCALE GENOMIC DNA]</scope>
    <source>
        <strain evidence="2 3">GY 10110</strain>
    </source>
</reference>
<gene>
    <name evidence="2" type="ORF">D9X91_10900</name>
</gene>
<dbReference type="GO" id="GO:0006508">
    <property type="term" value="P:proteolysis"/>
    <property type="evidence" value="ECO:0007669"/>
    <property type="project" value="InterPro"/>
</dbReference>
<dbReference type="PANTHER" id="PTHR34385">
    <property type="entry name" value="D-ALANYL-D-ALANINE CARBOXYPEPTIDASE"/>
    <property type="match status" value="1"/>
</dbReference>
<keyword evidence="2" id="KW-0378">Hydrolase</keyword>
<name>A0A3L7JXU5_9BACI</name>
<evidence type="ECO:0000313" key="2">
    <source>
        <dbReference type="EMBL" id="RLQ95573.1"/>
    </source>
</evidence>
<comment type="caution">
    <text evidence="2">The sequence shown here is derived from an EMBL/GenBank/DDBJ whole genome shotgun (WGS) entry which is preliminary data.</text>
</comment>
<dbReference type="InterPro" id="IPR003709">
    <property type="entry name" value="VanY-like_core_dom"/>
</dbReference>
<evidence type="ECO:0000313" key="3">
    <source>
        <dbReference type="Proteomes" id="UP000276770"/>
    </source>
</evidence>
<dbReference type="InterPro" id="IPR009045">
    <property type="entry name" value="Zn_M74/Hedgehog-like"/>
</dbReference>
<evidence type="ECO:0000259" key="1">
    <source>
        <dbReference type="Pfam" id="PF02557"/>
    </source>
</evidence>
<sequence length="186" mass="21154">MVNKSIALPKNYRPADLVRPNVAFSFGSQKLEKGLLRKSAAAALEKMFNGAKKDGIVLIAASGFRSYQTQAYLFNREVKQVGLKKAEIAVARPGTSEHQTGLTMDITSKSMNYSLGERFESTNEGKWLQQHAYEYGFIMRYPKRKEAITKYEYEPWHYRYVGIELANIIHAKGLTLEEYFGDKKGI</sequence>
<dbReference type="Pfam" id="PF02557">
    <property type="entry name" value="VanY"/>
    <property type="match status" value="1"/>
</dbReference>
<keyword evidence="3" id="KW-1185">Reference proteome</keyword>
<feature type="domain" description="D-alanyl-D-alanine carboxypeptidase-like core" evidence="1">
    <location>
        <begin position="35"/>
        <end position="162"/>
    </location>
</feature>
<dbReference type="AlphaFoldDB" id="A0A3L7JXU5"/>
<dbReference type="Gene3D" id="3.30.1380.10">
    <property type="match status" value="1"/>
</dbReference>
<keyword evidence="2" id="KW-0645">Protease</keyword>
<dbReference type="Proteomes" id="UP000276770">
    <property type="component" value="Unassembled WGS sequence"/>
</dbReference>
<dbReference type="EMBL" id="RCVZ01000006">
    <property type="protein sequence ID" value="RLQ95573.1"/>
    <property type="molecule type" value="Genomic_DNA"/>
</dbReference>
<dbReference type="InterPro" id="IPR058193">
    <property type="entry name" value="VanY/YodJ_core_dom"/>
</dbReference>
<proteinExistence type="predicted"/>
<dbReference type="SUPFAM" id="SSF55166">
    <property type="entry name" value="Hedgehog/DD-peptidase"/>
    <property type="match status" value="1"/>
</dbReference>
<dbReference type="CDD" id="cd14852">
    <property type="entry name" value="LD-carboxypeptidase"/>
    <property type="match status" value="1"/>
</dbReference>
<keyword evidence="2" id="KW-0121">Carboxypeptidase</keyword>
<dbReference type="PANTHER" id="PTHR34385:SF1">
    <property type="entry name" value="PEPTIDOGLYCAN L-ALANYL-D-GLUTAMATE ENDOPEPTIDASE CWLK"/>
    <property type="match status" value="1"/>
</dbReference>
<protein>
    <submittedName>
        <fullName evidence="2">D-alanyl-D-alanine carboxypeptidase family protein</fullName>
    </submittedName>
</protein>
<accession>A0A3L7JXU5</accession>
<dbReference type="OrthoDB" id="9792074at2"/>